<evidence type="ECO:0000313" key="2">
    <source>
        <dbReference type="Proteomes" id="UP000060016"/>
    </source>
</evidence>
<reference evidence="1 2" key="1">
    <citation type="submission" date="2015-08" db="EMBL/GenBank/DDBJ databases">
        <authorList>
            <person name="Babu N.S."/>
            <person name="Beckwith C.J."/>
            <person name="Beseler K.G."/>
            <person name="Brison A."/>
            <person name="Carone J.V."/>
            <person name="Caskin T.P."/>
            <person name="Diamond M."/>
            <person name="Durham M.E."/>
            <person name="Foxe J.M."/>
            <person name="Go M."/>
            <person name="Henderson B.A."/>
            <person name="Jones I.B."/>
            <person name="McGettigan J.A."/>
            <person name="Micheletti S.J."/>
            <person name="Nasrallah M.E."/>
            <person name="Ortiz D."/>
            <person name="Piller C.R."/>
            <person name="Privatt S.R."/>
            <person name="Schneider S.L."/>
            <person name="Sharp S."/>
            <person name="Smith T.C."/>
            <person name="Stanton J.D."/>
            <person name="Ullery H.E."/>
            <person name="Wilson R.J."/>
            <person name="Serrano M.G."/>
            <person name="Buck G."/>
            <person name="Lee V."/>
            <person name="Wang Y."/>
            <person name="Carvalho R."/>
            <person name="Voegtly L."/>
            <person name="Shi R."/>
            <person name="Duckworth R."/>
            <person name="Johnson A."/>
            <person name="Loviza R."/>
            <person name="Walstead R."/>
            <person name="Shah Z."/>
            <person name="Kiflezghi M."/>
            <person name="Wade K."/>
            <person name="Ball S.L."/>
            <person name="Bradley K.W."/>
            <person name="Asai D.J."/>
            <person name="Bowman C.A."/>
            <person name="Russell D.A."/>
            <person name="Pope W.H."/>
            <person name="Jacobs-Sera D."/>
            <person name="Hendrix R.W."/>
            <person name="Hatfull G.F."/>
        </authorList>
    </citation>
    <scope>NUCLEOTIDE SEQUENCE [LARGE SCALE GENOMIC DNA]</scope>
    <source>
        <strain evidence="1 2">PUDD_83A45</strain>
    </source>
</reference>
<accession>A0A0K1RBC6</accession>
<dbReference type="AlphaFoldDB" id="A0A0K1RBC6"/>
<dbReference type="PATRIC" id="fig|156976.3.peg.836"/>
<protein>
    <submittedName>
        <fullName evidence="1">Uncharacterized protein</fullName>
    </submittedName>
</protein>
<dbReference type="KEGG" id="crie:AK829_04215"/>
<organism evidence="1 2">
    <name type="scientific">Corynebacterium riegelii</name>
    <dbReference type="NCBI Taxonomy" id="156976"/>
    <lineage>
        <taxon>Bacteria</taxon>
        <taxon>Bacillati</taxon>
        <taxon>Actinomycetota</taxon>
        <taxon>Actinomycetes</taxon>
        <taxon>Mycobacteriales</taxon>
        <taxon>Corynebacteriaceae</taxon>
        <taxon>Corynebacterium</taxon>
    </lineage>
</organism>
<sequence length="161" mass="17765">MAQDEQVVQELEGMPELPKAPEERRALLVDAGFVKSDERSEHGYTVETYRLEDANGVVIEYDVILPPEPGTIVPFINFEWDWGPRVYMTGAEFWSLGASGFAGALCSVFAGPWWGAGCSMAATAAWNKIAGNNRILSDQTCYDLSQALNIGWERAPQEKCS</sequence>
<keyword evidence="2" id="KW-1185">Reference proteome</keyword>
<dbReference type="EMBL" id="CP012342">
    <property type="protein sequence ID" value="AKV58511.1"/>
    <property type="molecule type" value="Genomic_DNA"/>
</dbReference>
<name>A0A0K1RBC6_9CORY</name>
<dbReference type="Proteomes" id="UP000060016">
    <property type="component" value="Chromosome"/>
</dbReference>
<proteinExistence type="predicted"/>
<evidence type="ECO:0000313" key="1">
    <source>
        <dbReference type="EMBL" id="AKV58511.1"/>
    </source>
</evidence>
<gene>
    <name evidence="1" type="ORF">AK829_04215</name>
</gene>